<evidence type="ECO:0000313" key="10">
    <source>
        <dbReference type="Proteomes" id="UP000006727"/>
    </source>
</evidence>
<dbReference type="Gramene" id="Pp3c3_9920V3.2">
    <property type="protein sequence ID" value="PAC:32943786.CDS.1"/>
    <property type="gene ID" value="Pp3c3_9920"/>
</dbReference>
<organism evidence="8">
    <name type="scientific">Physcomitrium patens</name>
    <name type="common">Spreading-leaved earth moss</name>
    <name type="synonym">Physcomitrella patens</name>
    <dbReference type="NCBI Taxonomy" id="3218"/>
    <lineage>
        <taxon>Eukaryota</taxon>
        <taxon>Viridiplantae</taxon>
        <taxon>Streptophyta</taxon>
        <taxon>Embryophyta</taxon>
        <taxon>Bryophyta</taxon>
        <taxon>Bryophytina</taxon>
        <taxon>Bryopsida</taxon>
        <taxon>Funariidae</taxon>
        <taxon>Funariales</taxon>
        <taxon>Funariaceae</taxon>
        <taxon>Physcomitrium</taxon>
    </lineage>
</organism>
<dbReference type="GeneID" id="112279680"/>
<dbReference type="OrthoDB" id="1658724at2759"/>
<dbReference type="GO" id="GO:0016126">
    <property type="term" value="P:sterol biosynthetic process"/>
    <property type="evidence" value="ECO:0000318"/>
    <property type="project" value="GO_Central"/>
</dbReference>
<dbReference type="OMA" id="CDIMGDR"/>
<evidence type="ECO:0000256" key="5">
    <source>
        <dbReference type="ARBA" id="ARBA00023136"/>
    </source>
</evidence>
<protein>
    <recommendedName>
        <fullName evidence="7">Fatty acid hydroxylase domain-containing protein</fullName>
    </recommendedName>
</protein>
<reference evidence="9" key="3">
    <citation type="submission" date="2020-12" db="UniProtKB">
        <authorList>
            <consortium name="EnsemblPlants"/>
        </authorList>
    </citation>
    <scope>IDENTIFICATION</scope>
</reference>
<comment type="subcellular location">
    <subcellularLocation>
        <location evidence="1">Membrane</location>
    </subcellularLocation>
</comment>
<dbReference type="GO" id="GO:0000254">
    <property type="term" value="F:C-4 methylsterol oxidase activity"/>
    <property type="evidence" value="ECO:0000318"/>
    <property type="project" value="GO_Central"/>
</dbReference>
<dbReference type="HOGENOM" id="CLU_047036_5_3_1"/>
<dbReference type="EMBL" id="ABEU02000003">
    <property type="protein sequence ID" value="PNR57204.1"/>
    <property type="molecule type" value="Genomic_DNA"/>
</dbReference>
<dbReference type="InterPro" id="IPR006694">
    <property type="entry name" value="Fatty_acid_hydroxylase"/>
</dbReference>
<evidence type="ECO:0000256" key="3">
    <source>
        <dbReference type="ARBA" id="ARBA00022692"/>
    </source>
</evidence>
<evidence type="ECO:0000256" key="2">
    <source>
        <dbReference type="ARBA" id="ARBA00009324"/>
    </source>
</evidence>
<dbReference type="EnsemblPlants" id="Pp3c3_9920V3.2">
    <property type="protein sequence ID" value="PAC:32943786.CDS.1"/>
    <property type="gene ID" value="Pp3c3_9920"/>
</dbReference>
<gene>
    <name evidence="9" type="primary">LOC112279680</name>
    <name evidence="8" type="ORF">PHYPA_004197</name>
</gene>
<dbReference type="GO" id="GO:0005789">
    <property type="term" value="C:endoplasmic reticulum membrane"/>
    <property type="evidence" value="ECO:0000318"/>
    <property type="project" value="GO_Central"/>
</dbReference>
<reference evidence="8 10" key="2">
    <citation type="journal article" date="2018" name="Plant J.">
        <title>The Physcomitrella patens chromosome-scale assembly reveals moss genome structure and evolution.</title>
        <authorList>
            <person name="Lang D."/>
            <person name="Ullrich K.K."/>
            <person name="Murat F."/>
            <person name="Fuchs J."/>
            <person name="Jenkins J."/>
            <person name="Haas F.B."/>
            <person name="Piednoel M."/>
            <person name="Gundlach H."/>
            <person name="Van Bel M."/>
            <person name="Meyberg R."/>
            <person name="Vives C."/>
            <person name="Morata J."/>
            <person name="Symeonidi A."/>
            <person name="Hiss M."/>
            <person name="Muchero W."/>
            <person name="Kamisugi Y."/>
            <person name="Saleh O."/>
            <person name="Blanc G."/>
            <person name="Decker E.L."/>
            <person name="van Gessel N."/>
            <person name="Grimwood J."/>
            <person name="Hayes R.D."/>
            <person name="Graham S.W."/>
            <person name="Gunter L.E."/>
            <person name="McDaniel S.F."/>
            <person name="Hoernstein S.N.W."/>
            <person name="Larsson A."/>
            <person name="Li F.W."/>
            <person name="Perroud P.F."/>
            <person name="Phillips J."/>
            <person name="Ranjan P."/>
            <person name="Rokshar D.S."/>
            <person name="Rothfels C.J."/>
            <person name="Schneider L."/>
            <person name="Shu S."/>
            <person name="Stevenson D.W."/>
            <person name="Thummler F."/>
            <person name="Tillich M."/>
            <person name="Villarreal Aguilar J.C."/>
            <person name="Widiez T."/>
            <person name="Wong G.K."/>
            <person name="Wymore A."/>
            <person name="Zhang Y."/>
            <person name="Zimmer A.D."/>
            <person name="Quatrano R.S."/>
            <person name="Mayer K.F.X."/>
            <person name="Goodstein D."/>
            <person name="Casacuberta J.M."/>
            <person name="Vandepoele K."/>
            <person name="Reski R."/>
            <person name="Cuming A.C."/>
            <person name="Tuskan G.A."/>
            <person name="Maumus F."/>
            <person name="Salse J."/>
            <person name="Schmutz J."/>
            <person name="Rensing S.A."/>
        </authorList>
    </citation>
    <scope>NUCLEOTIDE SEQUENCE [LARGE SCALE GENOMIC DNA]</scope>
    <source>
        <strain evidence="9 10">cv. Gransden 2004</strain>
    </source>
</reference>
<sequence>MILLTNIGQAEVALGRSLTYWEGLWWEGTHNVSDYYLYCLNIIFLFTIFTIAPLPYVLLDVWKVKSAEKYKVQPGVHNAPSATWRCYKVVMWTFFTVVGPLQLCSFPAVRSIGIRFGVPLPSVGEVCMQLVLYTMVEDYGNYWLHRWLHNGWWYDKIHSVHHEFATPMSFAAPYAHWAEVMILGVPTFVGPAMAPGHIITFWLWIAIRQLEAIETHSGYDFPWNPTRLIPFYGGAEYHDYHHFVGAKCSSNFASVFTYCDWIYGTDKGYRYMKEMHKRGLVAKGQAQEQNGNGWLQKNDLKGLPASLSEGIRAS</sequence>
<evidence type="ECO:0000256" key="1">
    <source>
        <dbReference type="ARBA" id="ARBA00004370"/>
    </source>
</evidence>
<dbReference type="AlphaFoldDB" id="A9SFN5"/>
<reference evidence="8 10" key="1">
    <citation type="journal article" date="2008" name="Science">
        <title>The Physcomitrella genome reveals evolutionary insights into the conquest of land by plants.</title>
        <authorList>
            <person name="Rensing S."/>
            <person name="Lang D."/>
            <person name="Zimmer A."/>
            <person name="Terry A."/>
            <person name="Salamov A."/>
            <person name="Shapiro H."/>
            <person name="Nishiyama T."/>
            <person name="Perroud P.-F."/>
            <person name="Lindquist E."/>
            <person name="Kamisugi Y."/>
            <person name="Tanahashi T."/>
            <person name="Sakakibara K."/>
            <person name="Fujita T."/>
            <person name="Oishi K."/>
            <person name="Shin-I T."/>
            <person name="Kuroki Y."/>
            <person name="Toyoda A."/>
            <person name="Suzuki Y."/>
            <person name="Hashimoto A."/>
            <person name="Yamaguchi K."/>
            <person name="Sugano A."/>
            <person name="Kohara Y."/>
            <person name="Fujiyama A."/>
            <person name="Anterola A."/>
            <person name="Aoki S."/>
            <person name="Ashton N."/>
            <person name="Barbazuk W.B."/>
            <person name="Barker E."/>
            <person name="Bennetzen J."/>
            <person name="Bezanilla M."/>
            <person name="Blankenship R."/>
            <person name="Cho S.H."/>
            <person name="Dutcher S."/>
            <person name="Estelle M."/>
            <person name="Fawcett J.A."/>
            <person name="Gundlach H."/>
            <person name="Hanada K."/>
            <person name="Heyl A."/>
            <person name="Hicks K.A."/>
            <person name="Hugh J."/>
            <person name="Lohr M."/>
            <person name="Mayer K."/>
            <person name="Melkozernov A."/>
            <person name="Murata T."/>
            <person name="Nelson D."/>
            <person name="Pils B."/>
            <person name="Prigge M."/>
            <person name="Reiss B."/>
            <person name="Renner T."/>
            <person name="Rombauts S."/>
            <person name="Rushton P."/>
            <person name="Sanderfoot A."/>
            <person name="Schween G."/>
            <person name="Shiu S.-H."/>
            <person name="Stueber K."/>
            <person name="Theodoulou F.L."/>
            <person name="Tu H."/>
            <person name="Van de Peer Y."/>
            <person name="Verrier P.J."/>
            <person name="Waters E."/>
            <person name="Wood A."/>
            <person name="Yang L."/>
            <person name="Cove D."/>
            <person name="Cuming A."/>
            <person name="Hasebe M."/>
            <person name="Lucas S."/>
            <person name="Mishler D.B."/>
            <person name="Reski R."/>
            <person name="Grigoriev I."/>
            <person name="Quatrano R.S."/>
            <person name="Boore J.L."/>
        </authorList>
    </citation>
    <scope>NUCLEOTIDE SEQUENCE [LARGE SCALE GENOMIC DNA]</scope>
    <source>
        <strain evidence="9 10">cv. Gransden 2004</strain>
    </source>
</reference>
<evidence type="ECO:0000256" key="6">
    <source>
        <dbReference type="SAM" id="Phobius"/>
    </source>
</evidence>
<evidence type="ECO:0000256" key="4">
    <source>
        <dbReference type="ARBA" id="ARBA00022989"/>
    </source>
</evidence>
<evidence type="ECO:0000313" key="9">
    <source>
        <dbReference type="EnsemblPlants" id="PAC:32943785.CDS.1"/>
    </source>
</evidence>
<proteinExistence type="inferred from homology"/>
<dbReference type="Proteomes" id="UP000006727">
    <property type="component" value="Chromosome 3"/>
</dbReference>
<dbReference type="InterPro" id="IPR050307">
    <property type="entry name" value="Sterol_Desaturase_Related"/>
</dbReference>
<dbReference type="PaxDb" id="3218-PP1S74_36V6.1"/>
<keyword evidence="4 6" id="KW-1133">Transmembrane helix</keyword>
<evidence type="ECO:0000313" key="8">
    <source>
        <dbReference type="EMBL" id="PNR57204.1"/>
    </source>
</evidence>
<evidence type="ECO:0000259" key="7">
    <source>
        <dbReference type="Pfam" id="PF04116"/>
    </source>
</evidence>
<dbReference type="Pfam" id="PF04116">
    <property type="entry name" value="FA_hydroxylase"/>
    <property type="match status" value="1"/>
</dbReference>
<comment type="similarity">
    <text evidence="2">Belongs to the sterol desaturase family.</text>
</comment>
<dbReference type="RefSeq" id="XP_024370105.1">
    <property type="nucleotide sequence ID" value="XM_024514337.2"/>
</dbReference>
<accession>A9SFN5</accession>
<dbReference type="FunCoup" id="A9SFN5">
    <property type="interactions" value="2018"/>
</dbReference>
<dbReference type="STRING" id="3218.A9SFN5"/>
<keyword evidence="10" id="KW-1185">Reference proteome</keyword>
<feature type="transmembrane region" description="Helical" evidence="6">
    <location>
        <begin position="35"/>
        <end position="59"/>
    </location>
</feature>
<dbReference type="PANTHER" id="PTHR11863">
    <property type="entry name" value="STEROL DESATURASE"/>
    <property type="match status" value="1"/>
</dbReference>
<name>A9SFN5_PHYPA</name>
<keyword evidence="3 6" id="KW-0812">Transmembrane</keyword>
<dbReference type="GO" id="GO:0005506">
    <property type="term" value="F:iron ion binding"/>
    <property type="evidence" value="ECO:0007669"/>
    <property type="project" value="InterPro"/>
</dbReference>
<dbReference type="EnsemblPlants" id="Pp3c3_9920V3.1">
    <property type="protein sequence ID" value="PAC:32943785.CDS.1"/>
    <property type="gene ID" value="Pp3c3_9920"/>
</dbReference>
<feature type="domain" description="Fatty acid hydroxylase" evidence="7">
    <location>
        <begin position="131"/>
        <end position="265"/>
    </location>
</feature>
<dbReference type="KEGG" id="ppp:112279680"/>
<dbReference type="eggNOG" id="KOG0873">
    <property type="taxonomic scope" value="Eukaryota"/>
</dbReference>
<keyword evidence="5 6" id="KW-0472">Membrane</keyword>
<dbReference type="Gramene" id="Pp3c3_9920V3.1">
    <property type="protein sequence ID" value="PAC:32943785.CDS.1"/>
    <property type="gene ID" value="Pp3c3_9920"/>
</dbReference>